<reference evidence="1" key="1">
    <citation type="submission" date="2021-05" db="EMBL/GenBank/DDBJ databases">
        <authorList>
            <person name="Scholz U."/>
            <person name="Mascher M."/>
            <person name="Fiebig A."/>
        </authorList>
    </citation>
    <scope>NUCLEOTIDE SEQUENCE [LARGE SCALE GENOMIC DNA]</scope>
</reference>
<sequence>MDSGGSTEEPSCAGVEEAAPFTAKKSTKAASSVVDAGRWSSVANVVVVVLIMTVPLVILIISGSRLDAPAVWINSTMAGLGAAQQQREPKRDILLGGLLLPGFDEQSCASRYQSVYYRKNMTRSPAPYLLDRLREQEALQRRCGPGTEPYRRASERLKSGQKYSVMDDTAVDGGCGYLVLLSYRGLGNRVLATVSAFLYATLTSRVLLVDRGKTFADLFCEPFQGATWLLPLDFPLEGYRDLWEGAAESYGNVTLRNDTGPASQHRFVYVHLDHAATPANRLAYCDDHRRSFLRRVQWVVLRTDSYMPPSLFLNPAYQEELARMFPRQDSVFYLISRYLLHPTNDVWGRVTRFHGSYLKNADETLGIQVRVFDAATPPQNVLDQILACTSQEHLLPGVAATAAGEAPPLPTTADARPNKAVLITGLNGWYHDRIRDMYWRSPSADGGLVSVHQPSHEEVQHFFRTMHDKKALAEMYLLSMTGKIVTSGWSTFGYVGSALGGLTPYIMTKPGRKQEKVPDPPCRRAMSMEPCNHGPAYFECTRKEIHKIIDTGKLVPHVRACEDMSWGLKLTEPIEEKV</sequence>
<dbReference type="EnsemblPlants" id="AVESA.00010b.r2.1AG0033330.1">
    <property type="protein sequence ID" value="AVESA.00010b.r2.1AG0033330.1.CDS"/>
    <property type="gene ID" value="AVESA.00010b.r2.1AG0033330"/>
</dbReference>
<dbReference type="Proteomes" id="UP001732700">
    <property type="component" value="Chromosome 1A"/>
</dbReference>
<evidence type="ECO:0000313" key="2">
    <source>
        <dbReference type="Proteomes" id="UP001732700"/>
    </source>
</evidence>
<reference evidence="1" key="2">
    <citation type="submission" date="2025-09" db="UniProtKB">
        <authorList>
            <consortium name="EnsemblPlants"/>
        </authorList>
    </citation>
    <scope>IDENTIFICATION</scope>
</reference>
<accession>A0ACD5TD70</accession>
<organism evidence="1 2">
    <name type="scientific">Avena sativa</name>
    <name type="common">Oat</name>
    <dbReference type="NCBI Taxonomy" id="4498"/>
    <lineage>
        <taxon>Eukaryota</taxon>
        <taxon>Viridiplantae</taxon>
        <taxon>Streptophyta</taxon>
        <taxon>Embryophyta</taxon>
        <taxon>Tracheophyta</taxon>
        <taxon>Spermatophyta</taxon>
        <taxon>Magnoliopsida</taxon>
        <taxon>Liliopsida</taxon>
        <taxon>Poales</taxon>
        <taxon>Poaceae</taxon>
        <taxon>BOP clade</taxon>
        <taxon>Pooideae</taxon>
        <taxon>Poodae</taxon>
        <taxon>Poeae</taxon>
        <taxon>Poeae Chloroplast Group 1 (Aveneae type)</taxon>
        <taxon>Aveninae</taxon>
        <taxon>Avena</taxon>
    </lineage>
</organism>
<keyword evidence="2" id="KW-1185">Reference proteome</keyword>
<name>A0ACD5TD70_AVESA</name>
<proteinExistence type="predicted"/>
<protein>
    <submittedName>
        <fullName evidence="1">Uncharacterized protein</fullName>
    </submittedName>
</protein>
<evidence type="ECO:0000313" key="1">
    <source>
        <dbReference type="EnsemblPlants" id="AVESA.00010b.r2.1AG0033330.1.CDS"/>
    </source>
</evidence>